<dbReference type="PANTHER" id="PTHR44936:SF9">
    <property type="entry name" value="SENSOR PROTEIN CREC"/>
    <property type="match status" value="1"/>
</dbReference>
<dbReference type="PANTHER" id="PTHR44936">
    <property type="entry name" value="SENSOR PROTEIN CREC"/>
    <property type="match status" value="1"/>
</dbReference>
<comment type="catalytic activity">
    <reaction evidence="1">
        <text>ATP + protein L-histidine = ADP + protein N-phospho-L-histidine.</text>
        <dbReference type="EC" id="2.7.13.3"/>
    </reaction>
</comment>
<feature type="domain" description="Histidine kinase" evidence="8">
    <location>
        <begin position="548"/>
        <end position="747"/>
    </location>
</feature>
<comment type="caution">
    <text evidence="9">The sequence shown here is derived from an EMBL/GenBank/DDBJ whole genome shotgun (WGS) entry which is preliminary data.</text>
</comment>
<dbReference type="PROSITE" id="PS50109">
    <property type="entry name" value="HIS_KIN"/>
    <property type="match status" value="1"/>
</dbReference>
<name>A0A2T0WT09_9BACT</name>
<proteinExistence type="predicted"/>
<dbReference type="PRINTS" id="PR00344">
    <property type="entry name" value="BCTRLSENSOR"/>
</dbReference>
<dbReference type="Pfam" id="PF13589">
    <property type="entry name" value="HATPase_c_3"/>
    <property type="match status" value="1"/>
</dbReference>
<dbReference type="InterPro" id="IPR036890">
    <property type="entry name" value="HATPase_C_sf"/>
</dbReference>
<sequence length="747" mass="85913">MENQLQFRISSGLKNIIGRDLITDDFIAIFELVKNSYDAHATKVLIEFEKINTSNAIIRITDNGKGMNYDDLLNKWLFVAYSAKKDGTEDIDYRNRIQSKTFYAGAKGIGRFSCDKLGSKLLLITTKDEKNSKTEQIQVDWDNFEQDTKDEFINIGVSHTTLHENPLIFSSGTLLEISGIRPDSEWSYEKLIRLKNSLSKLINPFENNEERIFEIKINAEEYLDLDQKQEAPNRKVNGLVTNNLLNILNEKTIKIRSEIAQNGKQIKTEITNNGIWLFSILINNENYPLLNNLFVELFYLNRSAKNNFTRTMGIRNTEYGSVFLYKNGIRVYPYGEPGADPFELDKRQQSRIGDRLGTQQLIGRIEIIGENEDFKETTSRDGGLIKNQAYHQLLDYFIDVVEKLESFWLSIYKYGIDTKGYSDIENLEIKIIRSLLKIKNSDEDVTFDFNSNLISLLTDTQNENENALTLIKSIENIARETDNKELISKIKKVKSTLDDALIIAEIAEEEIKEKEKEIKEKETQNLFLKSVRSQDFDDLLSFMHHAGIYAQTINSYLKNISLKLSRNIEITRDDLIEIIRSISFEANKIQNISEFATKANFRLKTEELEVDIVNYLAEYISNILPSVNNKSLEIVFENNVKNEIVKKFKPIEINILIDNLVVNSRKAKSDRLLISLTEYMGKLIFEFKDNGIGINPKDIKRIFDFGYTTTDGSGLGLYHVKQIVSNLKGNIDVQNNSDNGITFKIII</sequence>
<dbReference type="AlphaFoldDB" id="A0A2T0WT09"/>
<evidence type="ECO:0000259" key="8">
    <source>
        <dbReference type="PROSITE" id="PS50109"/>
    </source>
</evidence>
<dbReference type="Proteomes" id="UP000238157">
    <property type="component" value="Unassembled WGS sequence"/>
</dbReference>
<evidence type="ECO:0000256" key="1">
    <source>
        <dbReference type="ARBA" id="ARBA00000085"/>
    </source>
</evidence>
<evidence type="ECO:0000256" key="7">
    <source>
        <dbReference type="SAM" id="Coils"/>
    </source>
</evidence>
<dbReference type="EMBL" id="PVTR01000002">
    <property type="protein sequence ID" value="PRY89835.1"/>
    <property type="molecule type" value="Genomic_DNA"/>
</dbReference>
<protein>
    <recommendedName>
        <fullName evidence="2">histidine kinase</fullName>
        <ecNumber evidence="2">2.7.13.3</ecNumber>
    </recommendedName>
</protein>
<dbReference type="InterPro" id="IPR004358">
    <property type="entry name" value="Sig_transdc_His_kin-like_C"/>
</dbReference>
<evidence type="ECO:0000313" key="10">
    <source>
        <dbReference type="Proteomes" id="UP000238157"/>
    </source>
</evidence>
<keyword evidence="10" id="KW-1185">Reference proteome</keyword>
<dbReference type="InterPro" id="IPR050980">
    <property type="entry name" value="2C_sensor_his_kinase"/>
</dbReference>
<keyword evidence="6" id="KW-0902">Two-component regulatory system</keyword>
<evidence type="ECO:0000256" key="2">
    <source>
        <dbReference type="ARBA" id="ARBA00012438"/>
    </source>
</evidence>
<feature type="coiled-coil region" evidence="7">
    <location>
        <begin position="490"/>
        <end position="531"/>
    </location>
</feature>
<keyword evidence="5 9" id="KW-0418">Kinase</keyword>
<dbReference type="OrthoDB" id="9816482at2"/>
<evidence type="ECO:0000256" key="3">
    <source>
        <dbReference type="ARBA" id="ARBA00022553"/>
    </source>
</evidence>
<evidence type="ECO:0000313" key="9">
    <source>
        <dbReference type="EMBL" id="PRY89835.1"/>
    </source>
</evidence>
<dbReference type="RefSeq" id="WP_106132515.1">
    <property type="nucleotide sequence ID" value="NZ_PVTR01000002.1"/>
</dbReference>
<dbReference type="GO" id="GO:0000160">
    <property type="term" value="P:phosphorelay signal transduction system"/>
    <property type="evidence" value="ECO:0007669"/>
    <property type="project" value="UniProtKB-KW"/>
</dbReference>
<dbReference type="InterPro" id="IPR005467">
    <property type="entry name" value="His_kinase_dom"/>
</dbReference>
<keyword evidence="3" id="KW-0597">Phosphoprotein</keyword>
<dbReference type="SMART" id="SM00387">
    <property type="entry name" value="HATPase_c"/>
    <property type="match status" value="1"/>
</dbReference>
<organism evidence="9 10">
    <name type="scientific">Mongoliibacter ruber</name>
    <dbReference type="NCBI Taxonomy" id="1750599"/>
    <lineage>
        <taxon>Bacteria</taxon>
        <taxon>Pseudomonadati</taxon>
        <taxon>Bacteroidota</taxon>
        <taxon>Cytophagia</taxon>
        <taxon>Cytophagales</taxon>
        <taxon>Cyclobacteriaceae</taxon>
        <taxon>Mongoliibacter</taxon>
    </lineage>
</organism>
<dbReference type="Pfam" id="PF02518">
    <property type="entry name" value="HATPase_c"/>
    <property type="match status" value="1"/>
</dbReference>
<gene>
    <name evidence="9" type="ORF">CLW00_102311</name>
</gene>
<keyword evidence="4" id="KW-0808">Transferase</keyword>
<dbReference type="GO" id="GO:0004673">
    <property type="term" value="F:protein histidine kinase activity"/>
    <property type="evidence" value="ECO:0007669"/>
    <property type="project" value="UniProtKB-EC"/>
</dbReference>
<dbReference type="SUPFAM" id="SSF55874">
    <property type="entry name" value="ATPase domain of HSP90 chaperone/DNA topoisomerase II/histidine kinase"/>
    <property type="match status" value="2"/>
</dbReference>
<dbReference type="InterPro" id="IPR003594">
    <property type="entry name" value="HATPase_dom"/>
</dbReference>
<evidence type="ECO:0000256" key="6">
    <source>
        <dbReference type="ARBA" id="ARBA00023012"/>
    </source>
</evidence>
<dbReference type="Gene3D" id="3.30.565.10">
    <property type="entry name" value="Histidine kinase-like ATPase, C-terminal domain"/>
    <property type="match status" value="2"/>
</dbReference>
<keyword evidence="7" id="KW-0175">Coiled coil</keyword>
<evidence type="ECO:0000256" key="4">
    <source>
        <dbReference type="ARBA" id="ARBA00022679"/>
    </source>
</evidence>
<accession>A0A2T0WT09</accession>
<reference evidence="9 10" key="1">
    <citation type="submission" date="2018-03" db="EMBL/GenBank/DDBJ databases">
        <title>Genomic Encyclopedia of Archaeal and Bacterial Type Strains, Phase II (KMG-II): from individual species to whole genera.</title>
        <authorList>
            <person name="Goeker M."/>
        </authorList>
    </citation>
    <scope>NUCLEOTIDE SEQUENCE [LARGE SCALE GENOMIC DNA]</scope>
    <source>
        <strain evidence="9 10">DSM 27929</strain>
    </source>
</reference>
<evidence type="ECO:0000256" key="5">
    <source>
        <dbReference type="ARBA" id="ARBA00022777"/>
    </source>
</evidence>
<dbReference type="EC" id="2.7.13.3" evidence="2"/>